<gene>
    <name evidence="1" type="ORF">CWATWH0003_3603</name>
</gene>
<accession>G5J818</accession>
<dbReference type="PATRIC" id="fig|423471.3.peg.3384"/>
<name>G5J818_CROWT</name>
<comment type="caution">
    <text evidence="1">The sequence shown here is derived from an EMBL/GenBank/DDBJ whole genome shotgun (WGS) entry which is preliminary data.</text>
</comment>
<dbReference type="EMBL" id="AESD01000534">
    <property type="protein sequence ID" value="EHJ11655.1"/>
    <property type="molecule type" value="Genomic_DNA"/>
</dbReference>
<dbReference type="RefSeq" id="WP_007311621.1">
    <property type="nucleotide sequence ID" value="NZ_AESD01000534.1"/>
</dbReference>
<reference evidence="1 2" key="1">
    <citation type="journal article" date="2011" name="Front. Microbiol.">
        <title>Two Strains of Crocosphaera watsonii with Highly Conserved Genomes are Distinguished by Strain-Specific Features.</title>
        <authorList>
            <person name="Bench S.R."/>
            <person name="Ilikchyan I.N."/>
            <person name="Tripp H.J."/>
            <person name="Zehr J.P."/>
        </authorList>
    </citation>
    <scope>NUCLEOTIDE SEQUENCE [LARGE SCALE GENOMIC DNA]</scope>
    <source>
        <strain evidence="1 2">WH 0003</strain>
    </source>
</reference>
<dbReference type="AlphaFoldDB" id="G5J818"/>
<proteinExistence type="predicted"/>
<evidence type="ECO:0000313" key="1">
    <source>
        <dbReference type="EMBL" id="EHJ11655.1"/>
    </source>
</evidence>
<evidence type="ECO:0000313" key="2">
    <source>
        <dbReference type="Proteomes" id="UP000003477"/>
    </source>
</evidence>
<organism evidence="1 2">
    <name type="scientific">Crocosphaera watsonii WH 0003</name>
    <dbReference type="NCBI Taxonomy" id="423471"/>
    <lineage>
        <taxon>Bacteria</taxon>
        <taxon>Bacillati</taxon>
        <taxon>Cyanobacteriota</taxon>
        <taxon>Cyanophyceae</taxon>
        <taxon>Oscillatoriophycideae</taxon>
        <taxon>Chroococcales</taxon>
        <taxon>Aphanothecaceae</taxon>
        <taxon>Crocosphaera</taxon>
    </lineage>
</organism>
<sequence length="274" mass="31740">MGVSHLEGEKRQTMIKFNTKIREKIAPDLIDSLATFEEITEFLHQKSEKNLMWSPIDKDSHNLYDHYLEAILTVYINKYYTLCKSLIQVLNEENYLLYGLIGRSLIEHTAILRYYVTGKMVPLVEMALEDGKVTTEEVETIIPWLEKHLMGNRFDWGDFLVDYFDELDNLKPGNILKNSQVNVLTCLQKWIEEEQSIHDLYALFCDLVHPNLGSTLLISNVVDNQICIGGHSGDAIALEIVNRTFKQVLSIFKEVSEQLKQLQEFKFADHIRVT</sequence>
<protein>
    <submittedName>
        <fullName evidence="1">Uncharacterized protein</fullName>
    </submittedName>
</protein>
<dbReference type="GeneID" id="88767127"/>
<dbReference type="Proteomes" id="UP000003477">
    <property type="component" value="Unassembled WGS sequence"/>
</dbReference>